<evidence type="ECO:0000313" key="12">
    <source>
        <dbReference type="Proteomes" id="UP001055149"/>
    </source>
</evidence>
<dbReference type="CDD" id="cd18787">
    <property type="entry name" value="SF2_C_DEAD"/>
    <property type="match status" value="1"/>
</dbReference>
<feature type="compositionally biased region" description="Basic residues" evidence="7">
    <location>
        <begin position="383"/>
        <end position="392"/>
    </location>
</feature>
<dbReference type="EC" id="3.6.4.13" evidence="5"/>
<dbReference type="Pfam" id="PF00271">
    <property type="entry name" value="Helicase_C"/>
    <property type="match status" value="1"/>
</dbReference>
<evidence type="ECO:0000256" key="2">
    <source>
        <dbReference type="ARBA" id="ARBA00022801"/>
    </source>
</evidence>
<dbReference type="InterPro" id="IPR044742">
    <property type="entry name" value="DEAD/DEAH_RhlB"/>
</dbReference>
<evidence type="ECO:0000256" key="1">
    <source>
        <dbReference type="ARBA" id="ARBA00022741"/>
    </source>
</evidence>
<evidence type="ECO:0000256" key="5">
    <source>
        <dbReference type="HAMAP-Rule" id="MF_01494"/>
    </source>
</evidence>
<accession>A0ABQ5JM92</accession>
<dbReference type="PROSITE" id="PS51194">
    <property type="entry name" value="HELICASE_CTER"/>
    <property type="match status" value="1"/>
</dbReference>
<dbReference type="SMART" id="SM00487">
    <property type="entry name" value="DEXDc"/>
    <property type="match status" value="1"/>
</dbReference>
<evidence type="ECO:0000256" key="6">
    <source>
        <dbReference type="PROSITE-ProRule" id="PRU00552"/>
    </source>
</evidence>
<dbReference type="Proteomes" id="UP001055149">
    <property type="component" value="Unassembled WGS sequence"/>
</dbReference>
<feature type="short sequence motif" description="Q motif" evidence="6">
    <location>
        <begin position="3"/>
        <end position="31"/>
    </location>
</feature>
<keyword evidence="5" id="KW-0346">Stress response</keyword>
<sequence length="443" mass="50619">MPNKFTDYNFKPFINRALEKLNFTAPTEVQQRLLPPILHGKSVVGQAQTGSGKTHAFLLPIFNELDLQAHEVQAVITTPSRELAYQIYDAAKQIAAEADEEITVVNYVGGTDKKRQMTRLEKKQPQIVIGTPGRVLDLINSHDLDIHLTKYFVVDEADMTLDMGFLKETDAIASALPEDLQMMVFSATIPVKLEPFLRKYMSNPVIEVVENQTVISPTIDNWLISTKGRDRNQLIYQLITMGEPYLVLIFANTKERVDELTDYLRKCGLDVAKIHGGLQPRERKRVMKKIHNLDYQFVVATDLAARGIDIEGVSHVINDDLPTDLEFFVHRVGRTGRNNMSGTAITLYGPDDDQKVAELEEMGIAFQPKAIKNGEIVDSYDRKRRVKRKKRHNTMDPSLRGMAKKEKTKHKPGYKKRIKKAIHKDQMAKRRIEMRAERRSKKR</sequence>
<evidence type="ECO:0000259" key="10">
    <source>
        <dbReference type="PROSITE" id="PS51195"/>
    </source>
</evidence>
<dbReference type="PROSITE" id="PS51195">
    <property type="entry name" value="Q_MOTIF"/>
    <property type="match status" value="1"/>
</dbReference>
<keyword evidence="12" id="KW-1185">Reference proteome</keyword>
<feature type="domain" description="Helicase C-terminal" evidence="9">
    <location>
        <begin position="234"/>
        <end position="377"/>
    </location>
</feature>
<dbReference type="PANTHER" id="PTHR47963:SF1">
    <property type="entry name" value="DEAD-BOX ATP-DEPENDENT RNA HELICASE CSHB"/>
    <property type="match status" value="1"/>
</dbReference>
<keyword evidence="5" id="KW-0694">RNA-binding</keyword>
<dbReference type="InterPro" id="IPR014001">
    <property type="entry name" value="Helicase_ATP-bd"/>
</dbReference>
<proteinExistence type="inferred from homology"/>
<dbReference type="InterPro" id="IPR014014">
    <property type="entry name" value="RNA_helicase_DEAD_Q_motif"/>
</dbReference>
<evidence type="ECO:0000313" key="11">
    <source>
        <dbReference type="EMBL" id="GKS81855.1"/>
    </source>
</evidence>
<feature type="compositionally biased region" description="Basic residues" evidence="7">
    <location>
        <begin position="406"/>
        <end position="422"/>
    </location>
</feature>
<comment type="function">
    <text evidence="5">Probable DEAD-box RNA helicase. May work in conjunction with the cold shock proteins to ensure proper initiation of transcription at low and optimal temperatures.</text>
</comment>
<keyword evidence="3 5" id="KW-0347">Helicase</keyword>
<protein>
    <recommendedName>
        <fullName evidence="5">DEAD-box ATP-dependent RNA helicase CshB</fullName>
        <ecNumber evidence="5">3.6.4.13</ecNumber>
    </recommendedName>
</protein>
<dbReference type="InterPro" id="IPR027417">
    <property type="entry name" value="P-loop_NTPase"/>
</dbReference>
<dbReference type="InterPro" id="IPR050547">
    <property type="entry name" value="DEAD_box_RNA_helicases"/>
</dbReference>
<keyword evidence="2 5" id="KW-0378">Hydrolase</keyword>
<dbReference type="Pfam" id="PF00270">
    <property type="entry name" value="DEAD"/>
    <property type="match status" value="1"/>
</dbReference>
<organism evidence="11 12">
    <name type="scientific">Ligilactobacillus pabuli</name>
    <dbReference type="NCBI Taxonomy" id="2886039"/>
    <lineage>
        <taxon>Bacteria</taxon>
        <taxon>Bacillati</taxon>
        <taxon>Bacillota</taxon>
        <taxon>Bacilli</taxon>
        <taxon>Lactobacillales</taxon>
        <taxon>Lactobacillaceae</taxon>
        <taxon>Ligilactobacillus</taxon>
    </lineage>
</organism>
<feature type="compositionally biased region" description="Basic and acidic residues" evidence="7">
    <location>
        <begin position="423"/>
        <end position="437"/>
    </location>
</feature>
<gene>
    <name evidence="11" type="primary">srmB_2</name>
    <name evidence="5" type="synonym">cshB</name>
    <name evidence="11" type="ORF">LPAF129_15410</name>
</gene>
<dbReference type="PROSITE" id="PS51192">
    <property type="entry name" value="HELICASE_ATP_BIND_1"/>
    <property type="match status" value="1"/>
</dbReference>
<keyword evidence="1 5" id="KW-0547">Nucleotide-binding</keyword>
<dbReference type="InterPro" id="IPR011545">
    <property type="entry name" value="DEAD/DEAH_box_helicase_dom"/>
</dbReference>
<comment type="subcellular location">
    <subcellularLocation>
        <location evidence="5">Cytoplasm</location>
    </subcellularLocation>
</comment>
<evidence type="ECO:0000256" key="4">
    <source>
        <dbReference type="ARBA" id="ARBA00022840"/>
    </source>
</evidence>
<reference evidence="11" key="1">
    <citation type="journal article" date="2022" name="Int. J. Syst. Evol. Microbiol.">
        <title>A novel species of lactic acid bacteria, Ligilactobacillus pabuli sp. nov., isolated from alfalfa silage.</title>
        <authorList>
            <person name="Tohno M."/>
            <person name="Tanizawa Y."/>
            <person name="Sawada H."/>
            <person name="Sakamoto M."/>
            <person name="Ohkuma M."/>
            <person name="Kobayashi H."/>
        </authorList>
    </citation>
    <scope>NUCLEOTIDE SEQUENCE</scope>
    <source>
        <strain evidence="11">AF129</strain>
    </source>
</reference>
<feature type="domain" description="DEAD-box RNA helicase Q" evidence="10">
    <location>
        <begin position="3"/>
        <end position="31"/>
    </location>
</feature>
<dbReference type="SMART" id="SM00490">
    <property type="entry name" value="HELICc"/>
    <property type="match status" value="1"/>
</dbReference>
<dbReference type="PANTHER" id="PTHR47963">
    <property type="entry name" value="DEAD-BOX ATP-DEPENDENT RNA HELICASE 47, MITOCHONDRIAL"/>
    <property type="match status" value="1"/>
</dbReference>
<dbReference type="Gene3D" id="3.40.50.300">
    <property type="entry name" value="P-loop containing nucleotide triphosphate hydrolases"/>
    <property type="match status" value="2"/>
</dbReference>
<dbReference type="GO" id="GO:0004386">
    <property type="term" value="F:helicase activity"/>
    <property type="evidence" value="ECO:0007669"/>
    <property type="project" value="UniProtKB-KW"/>
</dbReference>
<evidence type="ECO:0000259" key="9">
    <source>
        <dbReference type="PROSITE" id="PS51194"/>
    </source>
</evidence>
<keyword evidence="5" id="KW-0963">Cytoplasm</keyword>
<evidence type="ECO:0000256" key="7">
    <source>
        <dbReference type="SAM" id="MobiDB-lite"/>
    </source>
</evidence>
<dbReference type="RefSeq" id="WP_244055733.1">
    <property type="nucleotide sequence ID" value="NZ_BQXH01000014.1"/>
</dbReference>
<feature type="region of interest" description="Disordered" evidence="7">
    <location>
        <begin position="383"/>
        <end position="443"/>
    </location>
</feature>
<dbReference type="InterPro" id="IPR030881">
    <property type="entry name" value="CshB"/>
</dbReference>
<evidence type="ECO:0000259" key="8">
    <source>
        <dbReference type="PROSITE" id="PS51192"/>
    </source>
</evidence>
<dbReference type="EMBL" id="BQXH01000014">
    <property type="protein sequence ID" value="GKS81855.1"/>
    <property type="molecule type" value="Genomic_DNA"/>
</dbReference>
<comment type="caution">
    <text evidence="11">The sequence shown here is derived from an EMBL/GenBank/DDBJ whole genome shotgun (WGS) entry which is preliminary data.</text>
</comment>
<evidence type="ECO:0000256" key="3">
    <source>
        <dbReference type="ARBA" id="ARBA00022806"/>
    </source>
</evidence>
<dbReference type="SUPFAM" id="SSF52540">
    <property type="entry name" value="P-loop containing nucleoside triphosphate hydrolases"/>
    <property type="match status" value="1"/>
</dbReference>
<name>A0ABQ5JM92_9LACO</name>
<dbReference type="CDD" id="cd00268">
    <property type="entry name" value="DEADc"/>
    <property type="match status" value="1"/>
</dbReference>
<comment type="catalytic activity">
    <reaction evidence="5">
        <text>ATP + H2O = ADP + phosphate + H(+)</text>
        <dbReference type="Rhea" id="RHEA:13065"/>
        <dbReference type="ChEBI" id="CHEBI:15377"/>
        <dbReference type="ChEBI" id="CHEBI:15378"/>
        <dbReference type="ChEBI" id="CHEBI:30616"/>
        <dbReference type="ChEBI" id="CHEBI:43474"/>
        <dbReference type="ChEBI" id="CHEBI:456216"/>
        <dbReference type="EC" id="3.6.4.13"/>
    </reaction>
</comment>
<dbReference type="InterPro" id="IPR001650">
    <property type="entry name" value="Helicase_C-like"/>
</dbReference>
<dbReference type="HAMAP" id="MF_01494">
    <property type="entry name" value="DEAD_helicase_CshB"/>
    <property type="match status" value="1"/>
</dbReference>
<feature type="domain" description="Helicase ATP-binding" evidence="8">
    <location>
        <begin position="34"/>
        <end position="207"/>
    </location>
</feature>
<comment type="similarity">
    <text evidence="5">Belongs to the DEAD box helicase family. CshB subfamily.</text>
</comment>
<keyword evidence="4 5" id="KW-0067">ATP-binding</keyword>